<evidence type="ECO:0000313" key="3">
    <source>
        <dbReference type="EMBL" id="HIQ29745.1"/>
    </source>
</evidence>
<evidence type="ECO:0000256" key="1">
    <source>
        <dbReference type="ARBA" id="ARBA00008116"/>
    </source>
</evidence>
<dbReference type="InterPro" id="IPR002915">
    <property type="entry name" value="DeoC/FbaB/LacD_aldolase"/>
</dbReference>
<dbReference type="EC" id="4.1.2.13" evidence="3"/>
<organism evidence="3 4">
    <name type="scientific">Caldiarchaeum subterraneum</name>
    <dbReference type="NCBI Taxonomy" id="311458"/>
    <lineage>
        <taxon>Archaea</taxon>
        <taxon>Nitrososphaerota</taxon>
        <taxon>Candidatus Caldarchaeales</taxon>
        <taxon>Candidatus Caldarchaeaceae</taxon>
        <taxon>Candidatus Caldarchaeum</taxon>
    </lineage>
</organism>
<reference evidence="3" key="1">
    <citation type="journal article" date="2020" name="ISME J.">
        <title>Gammaproteobacteria mediating utilization of methyl-, sulfur- and petroleum organic compounds in deep ocean hydrothermal plumes.</title>
        <authorList>
            <person name="Zhou Z."/>
            <person name="Liu Y."/>
            <person name="Pan J."/>
            <person name="Cron B.R."/>
            <person name="Toner B.M."/>
            <person name="Anantharaman K."/>
            <person name="Breier J.A."/>
            <person name="Dick G.J."/>
            <person name="Li M."/>
        </authorList>
    </citation>
    <scope>NUCLEOTIDE SEQUENCE</scope>
    <source>
        <strain evidence="3">SZUA-1515</strain>
    </source>
</reference>
<dbReference type="EMBL" id="DQVM01000079">
    <property type="protein sequence ID" value="HIQ29745.1"/>
    <property type="molecule type" value="Genomic_DNA"/>
</dbReference>
<gene>
    <name evidence="3" type="ORF">EYH45_04190</name>
</gene>
<dbReference type="Proteomes" id="UP000608579">
    <property type="component" value="Unassembled WGS sequence"/>
</dbReference>
<comment type="similarity">
    <text evidence="1">Belongs to the DeoC/FbaB aldolase family.</text>
</comment>
<dbReference type="PANTHER" id="PTHR47916:SF1">
    <property type="entry name" value="3-HYDROXY-5-PHOSPHONOOXYPENTANE-2,4-DIONE THIOLASE"/>
    <property type="match status" value="1"/>
</dbReference>
<dbReference type="CDD" id="cd00958">
    <property type="entry name" value="DhnA"/>
    <property type="match status" value="1"/>
</dbReference>
<dbReference type="AlphaFoldDB" id="A0A833EAK3"/>
<dbReference type="Gene3D" id="3.20.20.70">
    <property type="entry name" value="Aldolase class I"/>
    <property type="match status" value="1"/>
</dbReference>
<protein>
    <submittedName>
        <fullName evidence="3">Fructose-bisphosphate aldolase</fullName>
        <ecNumber evidence="3">4.1.2.13</ecNumber>
    </submittedName>
</protein>
<dbReference type="NCBIfam" id="NF005556">
    <property type="entry name" value="PRK07226.1"/>
    <property type="match status" value="1"/>
</dbReference>
<dbReference type="InterPro" id="IPR050456">
    <property type="entry name" value="DeoC/FbaB_aldolase"/>
</dbReference>
<dbReference type="SUPFAM" id="SSF51569">
    <property type="entry name" value="Aldolase"/>
    <property type="match status" value="1"/>
</dbReference>
<feature type="active site" description="Schiff-base intermediate with dihydroxyacetone-P" evidence="2">
    <location>
        <position position="173"/>
    </location>
</feature>
<dbReference type="PANTHER" id="PTHR47916">
    <property type="entry name" value="FRUCTOSE-BISPHOSPHATE ALDOLASE CLASS 1"/>
    <property type="match status" value="1"/>
</dbReference>
<dbReference type="SMART" id="SM01133">
    <property type="entry name" value="DeoC"/>
    <property type="match status" value="1"/>
</dbReference>
<keyword evidence="3" id="KW-0456">Lyase</keyword>
<dbReference type="GO" id="GO:0004332">
    <property type="term" value="F:fructose-bisphosphate aldolase activity"/>
    <property type="evidence" value="ECO:0007669"/>
    <property type="project" value="UniProtKB-EC"/>
</dbReference>
<comment type="caution">
    <text evidence="3">The sequence shown here is derived from an EMBL/GenBank/DDBJ whole genome shotgun (WGS) entry which is preliminary data.</text>
</comment>
<feature type="active site" description="Proton donor" evidence="2">
    <location>
        <position position="142"/>
    </location>
</feature>
<name>A0A833EAK3_CALS0</name>
<evidence type="ECO:0000256" key="2">
    <source>
        <dbReference type="PIRSR" id="PIRSR038992-1"/>
    </source>
</evidence>
<accession>A0A833EAK3</accession>
<dbReference type="InterPro" id="IPR013785">
    <property type="entry name" value="Aldolase_TIM"/>
</dbReference>
<evidence type="ECO:0000313" key="4">
    <source>
        <dbReference type="Proteomes" id="UP000608579"/>
    </source>
</evidence>
<proteinExistence type="inferred from homology"/>
<sequence length="263" mass="28303">MVWGKQVRLGRITENGRMLCVPMDHGVSSGPVKGLEDIHGMFYTLEKAGVTAVLAHKGVFRTLPRPLKVGTIMHMSASTSLSSRPNLKVQVATVEQAIKLGVDAISVHVNIGGEDDPDMLVKLGMVADECDEWQIPFIAMMYPRGSNIKNPQDVEAISHVARVGAELGADMVKTPMPSADPSEVARVTRRCPVPVVAAGGPKMERDEDILKLAWASIKGGCVGITFGRNIFQHRNPEAIVKALREIVLNGKTPEEVVATGILG</sequence>
<dbReference type="PIRSF" id="PIRSF038992">
    <property type="entry name" value="Aldolase_Ia"/>
    <property type="match status" value="1"/>
</dbReference>
<dbReference type="InterPro" id="IPR041720">
    <property type="entry name" value="FbaB-like"/>
</dbReference>
<dbReference type="Pfam" id="PF01791">
    <property type="entry name" value="DeoC"/>
    <property type="match status" value="1"/>
</dbReference>